<comment type="caution">
    <text evidence="1">The sequence shown here is derived from an EMBL/GenBank/DDBJ whole genome shotgun (WGS) entry which is preliminary data.</text>
</comment>
<dbReference type="EMBL" id="UYJE01001911">
    <property type="protein sequence ID" value="VDI06341.1"/>
    <property type="molecule type" value="Genomic_DNA"/>
</dbReference>
<proteinExistence type="predicted"/>
<dbReference type="AlphaFoldDB" id="A0A8B6CLJ0"/>
<name>A0A8B6CLJ0_MYTGA</name>
<dbReference type="InterPro" id="IPR011042">
    <property type="entry name" value="6-blade_b-propeller_TolB-like"/>
</dbReference>
<keyword evidence="2" id="KW-1185">Reference proteome</keyword>
<protein>
    <recommendedName>
        <fullName evidence="3">SMP-30/Gluconolactonase/LRE-like region domain-containing protein</fullName>
    </recommendedName>
</protein>
<dbReference type="OrthoDB" id="6162195at2759"/>
<dbReference type="SUPFAM" id="SSF63825">
    <property type="entry name" value="YWTD domain"/>
    <property type="match status" value="1"/>
</dbReference>
<evidence type="ECO:0008006" key="3">
    <source>
        <dbReference type="Google" id="ProtNLM"/>
    </source>
</evidence>
<dbReference type="Gene3D" id="2.120.10.30">
    <property type="entry name" value="TolB, C-terminal domain"/>
    <property type="match status" value="1"/>
</dbReference>
<evidence type="ECO:0000313" key="2">
    <source>
        <dbReference type="Proteomes" id="UP000596742"/>
    </source>
</evidence>
<gene>
    <name evidence="1" type="ORF">MGAL_10B028239</name>
</gene>
<accession>A0A8B6CLJ0</accession>
<sequence>MVGEILLVFQDQTLKDPRGLAIDDRGYIYIAANMSSNVMLLCSNGQQCQQLLSKDNGTRNPRALYYDIPQNRLFVATKEGKVHIFEVSE</sequence>
<evidence type="ECO:0000313" key="1">
    <source>
        <dbReference type="EMBL" id="VDI06341.1"/>
    </source>
</evidence>
<organism evidence="1 2">
    <name type="scientific">Mytilus galloprovincialis</name>
    <name type="common">Mediterranean mussel</name>
    <dbReference type="NCBI Taxonomy" id="29158"/>
    <lineage>
        <taxon>Eukaryota</taxon>
        <taxon>Metazoa</taxon>
        <taxon>Spiralia</taxon>
        <taxon>Lophotrochozoa</taxon>
        <taxon>Mollusca</taxon>
        <taxon>Bivalvia</taxon>
        <taxon>Autobranchia</taxon>
        <taxon>Pteriomorphia</taxon>
        <taxon>Mytilida</taxon>
        <taxon>Mytiloidea</taxon>
        <taxon>Mytilidae</taxon>
        <taxon>Mytilinae</taxon>
        <taxon>Mytilus</taxon>
    </lineage>
</organism>
<dbReference type="Proteomes" id="UP000596742">
    <property type="component" value="Unassembled WGS sequence"/>
</dbReference>
<reference evidence="1" key="1">
    <citation type="submission" date="2018-11" db="EMBL/GenBank/DDBJ databases">
        <authorList>
            <person name="Alioto T."/>
            <person name="Alioto T."/>
        </authorList>
    </citation>
    <scope>NUCLEOTIDE SEQUENCE</scope>
</reference>